<dbReference type="Proteomes" id="UP000812961">
    <property type="component" value="Unassembled WGS sequence"/>
</dbReference>
<gene>
    <name evidence="2" type="ORF">K1Y79_20805</name>
</gene>
<dbReference type="RefSeq" id="WP_220252120.1">
    <property type="nucleotide sequence ID" value="NZ_JAICCF010000004.1"/>
</dbReference>
<feature type="compositionally biased region" description="Basic and acidic residues" evidence="1">
    <location>
        <begin position="33"/>
        <end position="42"/>
    </location>
</feature>
<sequence>MLQQDDKPKAVPATGNASNRSPEESVSPGESLIDEKAEKYIREGANIEDMPDPQEDEEAIKETEQDS</sequence>
<protein>
    <submittedName>
        <fullName evidence="2">Uncharacterized protein</fullName>
    </submittedName>
</protein>
<comment type="caution">
    <text evidence="2">The sequence shown here is derived from an EMBL/GenBank/DDBJ whole genome shotgun (WGS) entry which is preliminary data.</text>
</comment>
<evidence type="ECO:0000313" key="2">
    <source>
        <dbReference type="EMBL" id="MBW8686788.1"/>
    </source>
</evidence>
<organism evidence="2 3">
    <name type="scientific">Chitinophaga rhizophila</name>
    <dbReference type="NCBI Taxonomy" id="2866212"/>
    <lineage>
        <taxon>Bacteria</taxon>
        <taxon>Pseudomonadati</taxon>
        <taxon>Bacteroidota</taxon>
        <taxon>Chitinophagia</taxon>
        <taxon>Chitinophagales</taxon>
        <taxon>Chitinophagaceae</taxon>
        <taxon>Chitinophaga</taxon>
    </lineage>
</organism>
<feature type="region of interest" description="Disordered" evidence="1">
    <location>
        <begin position="1"/>
        <end position="67"/>
    </location>
</feature>
<evidence type="ECO:0000313" key="3">
    <source>
        <dbReference type="Proteomes" id="UP000812961"/>
    </source>
</evidence>
<name>A0ABS7GK14_9BACT</name>
<proteinExistence type="predicted"/>
<evidence type="ECO:0000256" key="1">
    <source>
        <dbReference type="SAM" id="MobiDB-lite"/>
    </source>
</evidence>
<keyword evidence="3" id="KW-1185">Reference proteome</keyword>
<reference evidence="2 3" key="1">
    <citation type="submission" date="2021-08" db="EMBL/GenBank/DDBJ databases">
        <title>The genome sequence of Chitinophaga sp. B61.</title>
        <authorList>
            <person name="Zhang X."/>
        </authorList>
    </citation>
    <scope>NUCLEOTIDE SEQUENCE [LARGE SCALE GENOMIC DNA]</scope>
    <source>
        <strain evidence="2 3">B61</strain>
    </source>
</reference>
<accession>A0ABS7GK14</accession>
<dbReference type="EMBL" id="JAICCF010000004">
    <property type="protein sequence ID" value="MBW8686788.1"/>
    <property type="molecule type" value="Genomic_DNA"/>
</dbReference>
<feature type="compositionally biased region" description="Acidic residues" evidence="1">
    <location>
        <begin position="49"/>
        <end position="59"/>
    </location>
</feature>